<sequence length="102" mass="11562">MRVFSVFNNLDVGFQVNLEFDSLRIVETETWREEASFREVHSGGLCGQSFRCLFVCTIAKKSASFPCSGKEPPEQWTLGDDGSAQDASRFRDSRFRPTDCLL</sequence>
<feature type="region of interest" description="Disordered" evidence="1">
    <location>
        <begin position="64"/>
        <end position="87"/>
    </location>
</feature>
<organism evidence="2 3">
    <name type="scientific">Caerostris extrusa</name>
    <name type="common">Bark spider</name>
    <name type="synonym">Caerostris bankana</name>
    <dbReference type="NCBI Taxonomy" id="172846"/>
    <lineage>
        <taxon>Eukaryota</taxon>
        <taxon>Metazoa</taxon>
        <taxon>Ecdysozoa</taxon>
        <taxon>Arthropoda</taxon>
        <taxon>Chelicerata</taxon>
        <taxon>Arachnida</taxon>
        <taxon>Araneae</taxon>
        <taxon>Araneomorphae</taxon>
        <taxon>Entelegynae</taxon>
        <taxon>Araneoidea</taxon>
        <taxon>Araneidae</taxon>
        <taxon>Caerostris</taxon>
    </lineage>
</organism>
<dbReference type="Proteomes" id="UP001054945">
    <property type="component" value="Unassembled WGS sequence"/>
</dbReference>
<proteinExistence type="predicted"/>
<accession>A0AAV4V718</accession>
<evidence type="ECO:0000313" key="2">
    <source>
        <dbReference type="EMBL" id="GIY65523.1"/>
    </source>
</evidence>
<dbReference type="EMBL" id="BPLR01014001">
    <property type="protein sequence ID" value="GIY65523.1"/>
    <property type="molecule type" value="Genomic_DNA"/>
</dbReference>
<protein>
    <submittedName>
        <fullName evidence="2">Uncharacterized protein</fullName>
    </submittedName>
</protein>
<reference evidence="2 3" key="1">
    <citation type="submission" date="2021-06" db="EMBL/GenBank/DDBJ databases">
        <title>Caerostris extrusa draft genome.</title>
        <authorList>
            <person name="Kono N."/>
            <person name="Arakawa K."/>
        </authorList>
    </citation>
    <scope>NUCLEOTIDE SEQUENCE [LARGE SCALE GENOMIC DNA]</scope>
</reference>
<dbReference type="AlphaFoldDB" id="A0AAV4V718"/>
<evidence type="ECO:0000256" key="1">
    <source>
        <dbReference type="SAM" id="MobiDB-lite"/>
    </source>
</evidence>
<comment type="caution">
    <text evidence="2">The sequence shown here is derived from an EMBL/GenBank/DDBJ whole genome shotgun (WGS) entry which is preliminary data.</text>
</comment>
<gene>
    <name evidence="2" type="ORF">CEXT_300311</name>
</gene>
<evidence type="ECO:0000313" key="3">
    <source>
        <dbReference type="Proteomes" id="UP001054945"/>
    </source>
</evidence>
<keyword evidence="3" id="KW-1185">Reference proteome</keyword>
<name>A0AAV4V718_CAEEX</name>